<dbReference type="Gene3D" id="1.20.1630.10">
    <property type="entry name" value="Formate dehydrogenase/DMSO reductase domain"/>
    <property type="match status" value="1"/>
</dbReference>
<dbReference type="EMBL" id="PGTM01000246">
    <property type="protein sequence ID" value="PJF34906.1"/>
    <property type="molecule type" value="Genomic_DNA"/>
</dbReference>
<feature type="transmembrane region" description="Helical" evidence="7">
    <location>
        <begin position="65"/>
        <end position="83"/>
    </location>
</feature>
<dbReference type="Proteomes" id="UP000229681">
    <property type="component" value="Unassembled WGS sequence"/>
</dbReference>
<feature type="transmembrane region" description="Helical" evidence="7">
    <location>
        <begin position="364"/>
        <end position="385"/>
    </location>
</feature>
<feature type="transmembrane region" description="Helical" evidence="7">
    <location>
        <begin position="21"/>
        <end position="38"/>
    </location>
</feature>
<evidence type="ECO:0008006" key="12">
    <source>
        <dbReference type="Google" id="ProtNLM"/>
    </source>
</evidence>
<feature type="transmembrane region" description="Helical" evidence="7">
    <location>
        <begin position="245"/>
        <end position="263"/>
    </location>
</feature>
<evidence type="ECO:0000256" key="2">
    <source>
        <dbReference type="ARBA" id="ARBA00008929"/>
    </source>
</evidence>
<keyword evidence="4 7" id="KW-0812">Transmembrane</keyword>
<sequence>MAEIVSNEQRRSGLKLRSSDLFWIAGAIALLVGAVGMLDRLRLGLAPTAIGSYVPWGLWVGFYDYLVWLEVGSLLLFSGLVYLADDHTLAKLKPLVLFTGFVVLLMALMLVAMDLGHFERFWHVYVYADFGSMITWMVWLHTAYLILLSAELFLAVRRTAQKLLKALGILSLPLGLMLILVSGSIFGVVAARPLWNTSNLPIMFFISALAAGASLLLLLVTLFWADKQSEEFERLTQRLARIAGWMTLGGAFIAGVIAFTILYQGGGNPQRAAALQLILSGPFWWSFWIVHVLLGVIVPTIIYFAFYKSRLLLSIGAALSTITFVAVTLNIVIPVLATPELEGLAEAYHHQKLSLNYVPNLNEWLVVIFIFGFGGLIYGLGLRFLPILPKRAQEKED</sequence>
<keyword evidence="3" id="KW-1003">Cell membrane</keyword>
<feature type="transmembrane region" description="Helical" evidence="7">
    <location>
        <begin position="283"/>
        <end position="304"/>
    </location>
</feature>
<feature type="transmembrane region" description="Helical" evidence="7">
    <location>
        <begin position="95"/>
        <end position="113"/>
    </location>
</feature>
<dbReference type="EMBL" id="PGTL01000007">
    <property type="protein sequence ID" value="PJF42893.1"/>
    <property type="molecule type" value="Genomic_DNA"/>
</dbReference>
<name>A0A2M8PBJ2_9CHLR</name>
<proteinExistence type="inferred from homology"/>
<dbReference type="GO" id="GO:0005886">
    <property type="term" value="C:plasma membrane"/>
    <property type="evidence" value="ECO:0007669"/>
    <property type="project" value="UniProtKB-SubCell"/>
</dbReference>
<comment type="subcellular location">
    <subcellularLocation>
        <location evidence="1">Cell membrane</location>
        <topology evidence="1">Multi-pass membrane protein</topology>
    </subcellularLocation>
</comment>
<evidence type="ECO:0000256" key="6">
    <source>
        <dbReference type="ARBA" id="ARBA00023136"/>
    </source>
</evidence>
<accession>A0A2M8PZE6</accession>
<dbReference type="InterPro" id="IPR005614">
    <property type="entry name" value="NrfD-like"/>
</dbReference>
<evidence type="ECO:0000256" key="3">
    <source>
        <dbReference type="ARBA" id="ARBA00022475"/>
    </source>
</evidence>
<dbReference type="PANTHER" id="PTHR34856:SF2">
    <property type="entry name" value="PROTEIN NRFD"/>
    <property type="match status" value="1"/>
</dbReference>
<accession>A0A2M8PBJ2</accession>
<evidence type="ECO:0000313" key="11">
    <source>
        <dbReference type="Proteomes" id="UP000229681"/>
    </source>
</evidence>
<evidence type="ECO:0000313" key="10">
    <source>
        <dbReference type="Proteomes" id="UP000228947"/>
    </source>
</evidence>
<evidence type="ECO:0000256" key="4">
    <source>
        <dbReference type="ARBA" id="ARBA00022692"/>
    </source>
</evidence>
<reference evidence="10 11" key="1">
    <citation type="submission" date="2017-11" db="EMBL/GenBank/DDBJ databases">
        <title>Evolution of Phototrophy in the Chloroflexi Phylum Driven by Horizontal Gene Transfer.</title>
        <authorList>
            <person name="Ward L.M."/>
            <person name="Hemp J."/>
            <person name="Shih P.M."/>
            <person name="Mcglynn S.E."/>
            <person name="Fischer W."/>
        </authorList>
    </citation>
    <scope>NUCLEOTIDE SEQUENCE [LARGE SCALE GENOMIC DNA]</scope>
    <source>
        <strain evidence="9">CP1_1M</strain>
        <strain evidence="8">JP3_13</strain>
    </source>
</reference>
<dbReference type="InterPro" id="IPR052049">
    <property type="entry name" value="Electron_transfer_protein"/>
</dbReference>
<comment type="similarity">
    <text evidence="2">Belongs to the NrfD family.</text>
</comment>
<feature type="transmembrane region" description="Helical" evidence="7">
    <location>
        <begin position="202"/>
        <end position="225"/>
    </location>
</feature>
<evidence type="ECO:0000313" key="9">
    <source>
        <dbReference type="EMBL" id="PJF42893.1"/>
    </source>
</evidence>
<feature type="transmembrane region" description="Helical" evidence="7">
    <location>
        <begin position="311"/>
        <end position="333"/>
    </location>
</feature>
<dbReference type="Pfam" id="PF03916">
    <property type="entry name" value="NrfD"/>
    <property type="match status" value="1"/>
</dbReference>
<feature type="transmembrane region" description="Helical" evidence="7">
    <location>
        <begin position="166"/>
        <end position="190"/>
    </location>
</feature>
<feature type="transmembrane region" description="Helical" evidence="7">
    <location>
        <begin position="133"/>
        <end position="154"/>
    </location>
</feature>
<evidence type="ECO:0000256" key="5">
    <source>
        <dbReference type="ARBA" id="ARBA00022989"/>
    </source>
</evidence>
<dbReference type="Proteomes" id="UP000228947">
    <property type="component" value="Unassembled WGS sequence"/>
</dbReference>
<dbReference type="PANTHER" id="PTHR34856">
    <property type="entry name" value="PROTEIN NRFD"/>
    <property type="match status" value="1"/>
</dbReference>
<evidence type="ECO:0000256" key="7">
    <source>
        <dbReference type="SAM" id="Phobius"/>
    </source>
</evidence>
<keyword evidence="5 7" id="KW-1133">Transmembrane helix</keyword>
<organism evidence="8 11">
    <name type="scientific">Candidatus Thermofonsia Clade 1 bacterium</name>
    <dbReference type="NCBI Taxonomy" id="2364210"/>
    <lineage>
        <taxon>Bacteria</taxon>
        <taxon>Bacillati</taxon>
        <taxon>Chloroflexota</taxon>
        <taxon>Candidatus Thermofontia</taxon>
        <taxon>Candidatus Thermofonsia Clade 1</taxon>
    </lineage>
</organism>
<dbReference type="AlphaFoldDB" id="A0A2M8PBJ2"/>
<protein>
    <recommendedName>
        <fullName evidence="12">Polysulfide reductase</fullName>
    </recommendedName>
</protein>
<keyword evidence="6 7" id="KW-0472">Membrane</keyword>
<evidence type="ECO:0000256" key="1">
    <source>
        <dbReference type="ARBA" id="ARBA00004651"/>
    </source>
</evidence>
<evidence type="ECO:0000313" key="8">
    <source>
        <dbReference type="EMBL" id="PJF34906.1"/>
    </source>
</evidence>
<gene>
    <name evidence="8" type="ORF">CUN49_13285</name>
    <name evidence="9" type="ORF">CUN50_02550</name>
</gene>
<comment type="caution">
    <text evidence="8">The sequence shown here is derived from an EMBL/GenBank/DDBJ whole genome shotgun (WGS) entry which is preliminary data.</text>
</comment>